<dbReference type="Pfam" id="PF04994">
    <property type="entry name" value="TfoX_C"/>
    <property type="match status" value="1"/>
</dbReference>
<organism evidence="2">
    <name type="scientific">marine sediment metagenome</name>
    <dbReference type="NCBI Taxonomy" id="412755"/>
    <lineage>
        <taxon>unclassified sequences</taxon>
        <taxon>metagenomes</taxon>
        <taxon>ecological metagenomes</taxon>
    </lineage>
</organism>
<evidence type="ECO:0000259" key="1">
    <source>
        <dbReference type="Pfam" id="PF04994"/>
    </source>
</evidence>
<evidence type="ECO:0000313" key="2">
    <source>
        <dbReference type="EMBL" id="KKN86029.1"/>
    </source>
</evidence>
<dbReference type="Gene3D" id="1.10.150.20">
    <property type="entry name" value="5' to 3' exonuclease, C-terminal subdomain"/>
    <property type="match status" value="1"/>
</dbReference>
<proteinExistence type="predicted"/>
<name>A0A0F9U376_9ZZZZ</name>
<dbReference type="InterPro" id="IPR047525">
    <property type="entry name" value="TfoX-like"/>
</dbReference>
<dbReference type="AlphaFoldDB" id="A0A0F9U376"/>
<accession>A0A0F9U376</accession>
<sequence length="103" mass="11600">MPALLVPQRMMSGVGMTDDELLKLRNLGKTSAQWLHATGIHTLDELRQRGPVSCYCAVRARGFRASKALLFAIAGALEDVHWNQLDPDYKALLLEQLRQRQDI</sequence>
<dbReference type="PANTHER" id="PTHR36121:SF1">
    <property type="entry name" value="PROTEIN SXY"/>
    <property type="match status" value="1"/>
</dbReference>
<protein>
    <recommendedName>
        <fullName evidence="1">TfoX C-terminal domain-containing protein</fullName>
    </recommendedName>
</protein>
<feature type="domain" description="TfoX C-terminal" evidence="1">
    <location>
        <begin position="18"/>
        <end position="97"/>
    </location>
</feature>
<reference evidence="2" key="1">
    <citation type="journal article" date="2015" name="Nature">
        <title>Complex archaea that bridge the gap between prokaryotes and eukaryotes.</title>
        <authorList>
            <person name="Spang A."/>
            <person name="Saw J.H."/>
            <person name="Jorgensen S.L."/>
            <person name="Zaremba-Niedzwiedzka K."/>
            <person name="Martijn J."/>
            <person name="Lind A.E."/>
            <person name="van Eijk R."/>
            <person name="Schleper C."/>
            <person name="Guy L."/>
            <person name="Ettema T.J."/>
        </authorList>
    </citation>
    <scope>NUCLEOTIDE SEQUENCE</scope>
</reference>
<dbReference type="PANTHER" id="PTHR36121">
    <property type="entry name" value="PROTEIN SXY"/>
    <property type="match status" value="1"/>
</dbReference>
<comment type="caution">
    <text evidence="2">The sequence shown here is derived from an EMBL/GenBank/DDBJ whole genome shotgun (WGS) entry which is preliminary data.</text>
</comment>
<gene>
    <name evidence="2" type="ORF">LCGC14_0272240</name>
</gene>
<dbReference type="EMBL" id="LAZR01000152">
    <property type="protein sequence ID" value="KKN86029.1"/>
    <property type="molecule type" value="Genomic_DNA"/>
</dbReference>
<dbReference type="InterPro" id="IPR007077">
    <property type="entry name" value="TfoX_C"/>
</dbReference>